<organism evidence="1 2">
    <name type="scientific">Streptomyces capitiformicae</name>
    <dbReference type="NCBI Taxonomy" id="2014920"/>
    <lineage>
        <taxon>Bacteria</taxon>
        <taxon>Bacillati</taxon>
        <taxon>Actinomycetota</taxon>
        <taxon>Actinomycetes</taxon>
        <taxon>Kitasatosporales</taxon>
        <taxon>Streptomycetaceae</taxon>
        <taxon>Streptomyces</taxon>
    </lineage>
</organism>
<dbReference type="Proteomes" id="UP000603227">
    <property type="component" value="Unassembled WGS sequence"/>
</dbReference>
<proteinExistence type="predicted"/>
<reference evidence="1" key="2">
    <citation type="submission" date="2020-09" db="EMBL/GenBank/DDBJ databases">
        <authorList>
            <person name="Sun Q."/>
            <person name="Zhou Y."/>
        </authorList>
    </citation>
    <scope>NUCLEOTIDE SEQUENCE</scope>
    <source>
        <strain evidence="1">CGMCC 4.7403</strain>
    </source>
</reference>
<dbReference type="PROSITE" id="PS00109">
    <property type="entry name" value="PROTEIN_KINASE_TYR"/>
    <property type="match status" value="1"/>
</dbReference>
<dbReference type="GO" id="GO:0004672">
    <property type="term" value="F:protein kinase activity"/>
    <property type="evidence" value="ECO:0007669"/>
    <property type="project" value="InterPro"/>
</dbReference>
<evidence type="ECO:0000313" key="2">
    <source>
        <dbReference type="Proteomes" id="UP000603227"/>
    </source>
</evidence>
<comment type="caution">
    <text evidence="1">The sequence shown here is derived from an EMBL/GenBank/DDBJ whole genome shotgun (WGS) entry which is preliminary data.</text>
</comment>
<dbReference type="AlphaFoldDB" id="A0A918Z1A0"/>
<gene>
    <name evidence="1" type="ORF">GCM10017771_48670</name>
</gene>
<dbReference type="EMBL" id="BNAT01000017">
    <property type="protein sequence ID" value="GHE32074.1"/>
    <property type="molecule type" value="Genomic_DNA"/>
</dbReference>
<sequence>MPVDRIHWDDLPLGARRAAEEQIGPVLRAETAAAGANSGIAATVHTADSVLFVKGTPIGQARMQRREAAINPYLPPSCPQLLWHVQASGWDLIGYERIVGHHADYAPDSRDLPLVADAVVELQNTPCPDIDLKRAEDRWSGYADPAGVEQLAGNRLLHTDLAPHNLLVTDRAHLIDWAWPTRGAAWIDPAVLILRLMEAGHTASAADAWARAQFSSWAAASHASVAAFAEANARCWDEIARNDPQDWKKHMGRLAHDWVTYWRGQTS</sequence>
<evidence type="ECO:0008006" key="3">
    <source>
        <dbReference type="Google" id="ProtNLM"/>
    </source>
</evidence>
<reference evidence="1" key="1">
    <citation type="journal article" date="2014" name="Int. J. Syst. Evol. Microbiol.">
        <title>Complete genome sequence of Corynebacterium casei LMG S-19264T (=DSM 44701T), isolated from a smear-ripened cheese.</title>
        <authorList>
            <consortium name="US DOE Joint Genome Institute (JGI-PGF)"/>
            <person name="Walter F."/>
            <person name="Albersmeier A."/>
            <person name="Kalinowski J."/>
            <person name="Ruckert C."/>
        </authorList>
    </citation>
    <scope>NUCLEOTIDE SEQUENCE</scope>
    <source>
        <strain evidence="1">CGMCC 4.7403</strain>
    </source>
</reference>
<protein>
    <recommendedName>
        <fullName evidence="3">Aminoglycoside phosphotransferase</fullName>
    </recommendedName>
</protein>
<dbReference type="InterPro" id="IPR008266">
    <property type="entry name" value="Tyr_kinase_AS"/>
</dbReference>
<dbReference type="InterPro" id="IPR011009">
    <property type="entry name" value="Kinase-like_dom_sf"/>
</dbReference>
<dbReference type="SUPFAM" id="SSF56112">
    <property type="entry name" value="Protein kinase-like (PK-like)"/>
    <property type="match status" value="1"/>
</dbReference>
<keyword evidence="2" id="KW-1185">Reference proteome</keyword>
<accession>A0A918Z1A0</accession>
<evidence type="ECO:0000313" key="1">
    <source>
        <dbReference type="EMBL" id="GHE32074.1"/>
    </source>
</evidence>
<dbReference type="RefSeq" id="WP_189784561.1">
    <property type="nucleotide sequence ID" value="NZ_BNAT01000017.1"/>
</dbReference>
<name>A0A918Z1A0_9ACTN</name>